<dbReference type="Gene3D" id="3.30.420.10">
    <property type="entry name" value="Ribonuclease H-like superfamily/Ribonuclease H"/>
    <property type="match status" value="1"/>
</dbReference>
<evidence type="ECO:0000259" key="1">
    <source>
        <dbReference type="Pfam" id="PF13456"/>
    </source>
</evidence>
<dbReference type="Pfam" id="PF13456">
    <property type="entry name" value="RVT_3"/>
    <property type="match status" value="1"/>
</dbReference>
<gene>
    <name evidence="2" type="ORF">L195_g004461</name>
</gene>
<dbReference type="EMBL" id="ASHM01002205">
    <property type="protein sequence ID" value="PNY07952.1"/>
    <property type="molecule type" value="Genomic_DNA"/>
</dbReference>
<reference evidence="2 3" key="2">
    <citation type="journal article" date="2017" name="Front. Plant Sci.">
        <title>Gene Classification and Mining of Molecular Markers Useful in Red Clover (Trifolium pratense) Breeding.</title>
        <authorList>
            <person name="Istvanek J."/>
            <person name="Dluhosova J."/>
            <person name="Dluhos P."/>
            <person name="Patkova L."/>
            <person name="Nedelnik J."/>
            <person name="Repkova J."/>
        </authorList>
    </citation>
    <scope>NUCLEOTIDE SEQUENCE [LARGE SCALE GENOMIC DNA]</scope>
    <source>
        <strain evidence="3">cv. Tatra</strain>
        <tissue evidence="2">Young leaves</tissue>
    </source>
</reference>
<name>A0A2K3NY31_TRIPR</name>
<dbReference type="GO" id="GO:0004523">
    <property type="term" value="F:RNA-DNA hybrid ribonuclease activity"/>
    <property type="evidence" value="ECO:0007669"/>
    <property type="project" value="InterPro"/>
</dbReference>
<reference evidence="2 3" key="1">
    <citation type="journal article" date="2014" name="Am. J. Bot.">
        <title>Genome assembly and annotation for red clover (Trifolium pratense; Fabaceae).</title>
        <authorList>
            <person name="Istvanek J."/>
            <person name="Jaros M."/>
            <person name="Krenek A."/>
            <person name="Repkova J."/>
        </authorList>
    </citation>
    <scope>NUCLEOTIDE SEQUENCE [LARGE SCALE GENOMIC DNA]</scope>
    <source>
        <strain evidence="3">cv. Tatra</strain>
        <tissue evidence="2">Young leaves</tissue>
    </source>
</reference>
<dbReference type="InterPro" id="IPR053151">
    <property type="entry name" value="RNase_H-like"/>
</dbReference>
<dbReference type="PANTHER" id="PTHR47723:SF19">
    <property type="entry name" value="POLYNUCLEOTIDYL TRANSFERASE, RIBONUCLEASE H-LIKE SUPERFAMILY PROTEIN"/>
    <property type="match status" value="1"/>
</dbReference>
<dbReference type="PANTHER" id="PTHR47723">
    <property type="entry name" value="OS05G0353850 PROTEIN"/>
    <property type="match status" value="1"/>
</dbReference>
<evidence type="ECO:0000313" key="2">
    <source>
        <dbReference type="EMBL" id="PNY07952.1"/>
    </source>
</evidence>
<protein>
    <recommendedName>
        <fullName evidence="1">RNase H type-1 domain-containing protein</fullName>
    </recommendedName>
</protein>
<dbReference type="GO" id="GO:0003676">
    <property type="term" value="F:nucleic acid binding"/>
    <property type="evidence" value="ECO:0007669"/>
    <property type="project" value="InterPro"/>
</dbReference>
<comment type="caution">
    <text evidence="2">The sequence shown here is derived from an EMBL/GenBank/DDBJ whole genome shotgun (WGS) entry which is preliminary data.</text>
</comment>
<dbReference type="InterPro" id="IPR002156">
    <property type="entry name" value="RNaseH_domain"/>
</dbReference>
<feature type="domain" description="RNase H type-1" evidence="1">
    <location>
        <begin position="35"/>
        <end position="128"/>
    </location>
</feature>
<proteinExistence type="predicted"/>
<dbReference type="InterPro" id="IPR036397">
    <property type="entry name" value="RNaseH_sf"/>
</dbReference>
<evidence type="ECO:0000313" key="3">
    <source>
        <dbReference type="Proteomes" id="UP000236291"/>
    </source>
</evidence>
<dbReference type="AlphaFoldDB" id="A0A2K3NY31"/>
<sequence length="153" mass="17236">MQELYLGIDIGAKEVSRSTDFLEWELPPKDTLKFNVDEAHSKSNGFSACGGLLRDSQSDFIQGFYCNLGRNNSQGAEMWSLVHVMRITRHLHLDCAIFETNYTLVAAAALNRSTIISCLKLLIEEVRDPPQFHHCTWIKGLLSRAAINIARVL</sequence>
<accession>A0A2K3NY31</accession>
<dbReference type="Proteomes" id="UP000236291">
    <property type="component" value="Unassembled WGS sequence"/>
</dbReference>
<organism evidence="2 3">
    <name type="scientific">Trifolium pratense</name>
    <name type="common">Red clover</name>
    <dbReference type="NCBI Taxonomy" id="57577"/>
    <lineage>
        <taxon>Eukaryota</taxon>
        <taxon>Viridiplantae</taxon>
        <taxon>Streptophyta</taxon>
        <taxon>Embryophyta</taxon>
        <taxon>Tracheophyta</taxon>
        <taxon>Spermatophyta</taxon>
        <taxon>Magnoliopsida</taxon>
        <taxon>eudicotyledons</taxon>
        <taxon>Gunneridae</taxon>
        <taxon>Pentapetalae</taxon>
        <taxon>rosids</taxon>
        <taxon>fabids</taxon>
        <taxon>Fabales</taxon>
        <taxon>Fabaceae</taxon>
        <taxon>Papilionoideae</taxon>
        <taxon>50 kb inversion clade</taxon>
        <taxon>NPAAA clade</taxon>
        <taxon>Hologalegina</taxon>
        <taxon>IRL clade</taxon>
        <taxon>Trifolieae</taxon>
        <taxon>Trifolium</taxon>
    </lineage>
</organism>